<evidence type="ECO:0000313" key="2">
    <source>
        <dbReference type="Proteomes" id="UP001569512"/>
    </source>
</evidence>
<reference evidence="1 2" key="1">
    <citation type="submission" date="2024-06" db="EMBL/GenBank/DDBJ databases">
        <title>Genome sequences for Pseudomonas syringae strains with characterized LPS.</title>
        <authorList>
            <person name="Baltrus D.A."/>
            <person name="Krings L."/>
        </authorList>
    </citation>
    <scope>NUCLEOTIDE SEQUENCE [LARGE SCALE GENOMIC DNA]</scope>
    <source>
        <strain evidence="1 2">NCPPB2708</strain>
    </source>
</reference>
<organism evidence="1 2">
    <name type="scientific">Pseudomonas tremae</name>
    <dbReference type="NCBI Taxonomy" id="200454"/>
    <lineage>
        <taxon>Bacteria</taxon>
        <taxon>Pseudomonadati</taxon>
        <taxon>Pseudomonadota</taxon>
        <taxon>Gammaproteobacteria</taxon>
        <taxon>Pseudomonadales</taxon>
        <taxon>Pseudomonadaceae</taxon>
        <taxon>Pseudomonas</taxon>
    </lineage>
</organism>
<protein>
    <submittedName>
        <fullName evidence="1">DUF2857 domain-containing protein</fullName>
    </submittedName>
</protein>
<dbReference type="EMBL" id="JBGMSU010000066">
    <property type="protein sequence ID" value="MFA0940993.1"/>
    <property type="molecule type" value="Genomic_DNA"/>
</dbReference>
<gene>
    <name evidence="1" type="ORF">ACDH53_26905</name>
</gene>
<proteinExistence type="predicted"/>
<name>A0ABV4PMK7_9PSED</name>
<comment type="caution">
    <text evidence="1">The sequence shown here is derived from an EMBL/GenBank/DDBJ whole genome shotgun (WGS) entry which is preliminary data.</text>
</comment>
<feature type="non-terminal residue" evidence="1">
    <location>
        <position position="25"/>
    </location>
</feature>
<keyword evidence="2" id="KW-1185">Reference proteome</keyword>
<evidence type="ECO:0000313" key="1">
    <source>
        <dbReference type="EMBL" id="MFA0940993.1"/>
    </source>
</evidence>
<accession>A0ABV4PMK7</accession>
<dbReference type="Proteomes" id="UP001569512">
    <property type="component" value="Unassembled WGS sequence"/>
</dbReference>
<sequence>MSKRHNPLNEAMVAQILHHLRNGEV</sequence>